<name>A0ABT3QD15_9PROT</name>
<feature type="domain" description="Polyphosphate kinase-2-related" evidence="4">
    <location>
        <begin position="30"/>
        <end position="254"/>
    </location>
</feature>
<evidence type="ECO:0000313" key="6">
    <source>
        <dbReference type="Proteomes" id="UP001301152"/>
    </source>
</evidence>
<gene>
    <name evidence="5" type="ORF">OQ497_04130</name>
</gene>
<evidence type="ECO:0000313" key="5">
    <source>
        <dbReference type="EMBL" id="MCX2563150.1"/>
    </source>
</evidence>
<comment type="similarity">
    <text evidence="1">Belongs to the polyphosphate kinase 2 (PPK2) family. Class I subfamily.</text>
</comment>
<organism evidence="5 6">
    <name type="scientific">Acetobacter thailandicus</name>
    <dbReference type="NCBI Taxonomy" id="1502842"/>
    <lineage>
        <taxon>Bacteria</taxon>
        <taxon>Pseudomonadati</taxon>
        <taxon>Pseudomonadota</taxon>
        <taxon>Alphaproteobacteria</taxon>
        <taxon>Acetobacterales</taxon>
        <taxon>Acetobacteraceae</taxon>
        <taxon>Acetobacter</taxon>
    </lineage>
</organism>
<keyword evidence="2" id="KW-0808">Transferase</keyword>
<dbReference type="InterPro" id="IPR016898">
    <property type="entry name" value="Polyphosphate_phosphotransfera"/>
</dbReference>
<dbReference type="PANTHER" id="PTHR34383">
    <property type="entry name" value="POLYPHOSPHATE:AMP PHOSPHOTRANSFERASE-RELATED"/>
    <property type="match status" value="1"/>
</dbReference>
<dbReference type="EMBL" id="JAPIUZ010000001">
    <property type="protein sequence ID" value="MCX2563150.1"/>
    <property type="molecule type" value="Genomic_DNA"/>
</dbReference>
<dbReference type="PANTHER" id="PTHR34383:SF3">
    <property type="entry name" value="POLYPHOSPHATE:AMP PHOSPHOTRANSFERASE"/>
    <property type="match status" value="1"/>
</dbReference>
<sequence length="278" mass="32695">MDLRKKLIVKPGSSLKLKDIDASFHGNYKSKEDAIKDLEKNRNSMGELQQKLYGEKKHALLIVLQGIDAAGKDGVCWHVMQSMNPQGTFVKGFKQPTEIEKRHDFLWRIHPFTPGLGQVIVFNRSHYEDVLVVRVHDLVPKEVWSKRYELINDFEKMLSSNNVTILKFFLYITPEEQLKRFRKRLDDPSRQWKISDADYKERAFWDEYTAAYEDMLNKCSTEQAPWYVIPSNHKWFRNVAISQIIADTLTDMHLQLPAPTVDIEEIRKLYHKAKQDKE</sequence>
<reference evidence="5 6" key="1">
    <citation type="submission" date="2022-11" db="EMBL/GenBank/DDBJ databases">
        <title>Genome sequencing of Acetobacter type strain.</title>
        <authorList>
            <person name="Heo J."/>
            <person name="Lee D."/>
            <person name="Han B.-H."/>
            <person name="Hong S.-B."/>
            <person name="Kwon S.-W."/>
        </authorList>
    </citation>
    <scope>NUCLEOTIDE SEQUENCE [LARGE SCALE GENOMIC DNA]</scope>
    <source>
        <strain evidence="5 6">KACC 21253</strain>
    </source>
</reference>
<dbReference type="Gene3D" id="3.40.50.300">
    <property type="entry name" value="P-loop containing nucleotide triphosphate hydrolases"/>
    <property type="match status" value="1"/>
</dbReference>
<evidence type="ECO:0000256" key="1">
    <source>
        <dbReference type="ARBA" id="ARBA00009924"/>
    </source>
</evidence>
<dbReference type="InterPro" id="IPR022488">
    <property type="entry name" value="PPK2-related"/>
</dbReference>
<proteinExistence type="inferred from homology"/>
<dbReference type="RefSeq" id="WP_173560116.1">
    <property type="nucleotide sequence ID" value="NZ_JAPIUZ010000001.1"/>
</dbReference>
<dbReference type="InterPro" id="IPR027417">
    <property type="entry name" value="P-loop_NTPase"/>
</dbReference>
<dbReference type="NCBIfam" id="TIGR03709">
    <property type="entry name" value="PPK2_rel_1"/>
    <property type="match status" value="1"/>
</dbReference>
<keyword evidence="6" id="KW-1185">Reference proteome</keyword>
<dbReference type="GO" id="GO:0016301">
    <property type="term" value="F:kinase activity"/>
    <property type="evidence" value="ECO:0007669"/>
    <property type="project" value="UniProtKB-KW"/>
</dbReference>
<keyword evidence="3 5" id="KW-0418">Kinase</keyword>
<protein>
    <submittedName>
        <fullName evidence="5">Polyphosphate kinase 2 family protein</fullName>
    </submittedName>
</protein>
<dbReference type="Proteomes" id="UP001301152">
    <property type="component" value="Unassembled WGS sequence"/>
</dbReference>
<evidence type="ECO:0000256" key="2">
    <source>
        <dbReference type="ARBA" id="ARBA00022679"/>
    </source>
</evidence>
<evidence type="ECO:0000259" key="4">
    <source>
        <dbReference type="Pfam" id="PF03976"/>
    </source>
</evidence>
<dbReference type="SUPFAM" id="SSF52540">
    <property type="entry name" value="P-loop containing nucleoside triphosphate hydrolases"/>
    <property type="match status" value="1"/>
</dbReference>
<dbReference type="Pfam" id="PF03976">
    <property type="entry name" value="PPK2"/>
    <property type="match status" value="1"/>
</dbReference>
<accession>A0ABT3QD15</accession>
<evidence type="ECO:0000256" key="3">
    <source>
        <dbReference type="ARBA" id="ARBA00022777"/>
    </source>
</evidence>
<dbReference type="PIRSF" id="PIRSF028756">
    <property type="entry name" value="PPK2_prd"/>
    <property type="match status" value="1"/>
</dbReference>
<dbReference type="InterPro" id="IPR022300">
    <property type="entry name" value="PPK2-rel_1"/>
</dbReference>
<comment type="caution">
    <text evidence="5">The sequence shown here is derived from an EMBL/GenBank/DDBJ whole genome shotgun (WGS) entry which is preliminary data.</text>
</comment>